<comment type="cofactor">
    <cofactor evidence="15">
        <name>Mg(2+)</name>
        <dbReference type="ChEBI" id="CHEBI:18420"/>
    </cofactor>
    <text evidence="15">Mg(2+) is required for catalysis and for stabilizing the dimer.</text>
</comment>
<feature type="binding site" evidence="12">
    <location>
        <position position="167"/>
    </location>
    <ligand>
        <name>(2R)-2-phosphoglycerate</name>
        <dbReference type="ChEBI" id="CHEBI:58289"/>
    </ligand>
</feature>
<evidence type="ECO:0000256" key="4">
    <source>
        <dbReference type="ARBA" id="ARBA00017068"/>
    </source>
</evidence>
<dbReference type="GO" id="GO:0000287">
    <property type="term" value="F:magnesium ion binding"/>
    <property type="evidence" value="ECO:0007669"/>
    <property type="project" value="UniProtKB-UniRule"/>
</dbReference>
<feature type="binding site" evidence="14">
    <location>
        <position position="289"/>
    </location>
    <ligand>
        <name>substrate</name>
    </ligand>
</feature>
<dbReference type="Pfam" id="PF00113">
    <property type="entry name" value="Enolase_C"/>
    <property type="match status" value="1"/>
</dbReference>
<feature type="active site" description="Proton donor" evidence="12 13">
    <location>
        <position position="209"/>
    </location>
</feature>
<evidence type="ECO:0000256" key="14">
    <source>
        <dbReference type="PIRSR" id="PIRSR001400-2"/>
    </source>
</evidence>
<feature type="binding site" evidence="12 15">
    <location>
        <position position="289"/>
    </location>
    <ligand>
        <name>Mg(2+)</name>
        <dbReference type="ChEBI" id="CHEBI:18420"/>
    </ligand>
</feature>
<dbReference type="PIRSF" id="PIRSF001400">
    <property type="entry name" value="Enolase"/>
    <property type="match status" value="1"/>
</dbReference>
<feature type="binding site" evidence="12">
    <location>
        <position position="371"/>
    </location>
    <ligand>
        <name>(2R)-2-phosphoglycerate</name>
        <dbReference type="ChEBI" id="CHEBI:58289"/>
    </ligand>
</feature>
<dbReference type="InterPro" id="IPR020809">
    <property type="entry name" value="Enolase_CS"/>
</dbReference>
<comment type="pathway">
    <text evidence="1 12">Carbohydrate degradation; glycolysis; pyruvate from D-glyceraldehyde 3-phosphate: step 4/5.</text>
</comment>
<evidence type="ECO:0000256" key="9">
    <source>
        <dbReference type="ARBA" id="ARBA00023152"/>
    </source>
</evidence>
<keyword evidence="6 12" id="KW-0964">Secreted</keyword>
<feature type="domain" description="Enolase N-terminal" evidence="17">
    <location>
        <begin position="4"/>
        <end position="134"/>
    </location>
</feature>
<protein>
    <recommendedName>
        <fullName evidence="4 12">Enolase</fullName>
        <ecNumber evidence="3 12">4.2.1.11</ecNumber>
    </recommendedName>
    <alternativeName>
        <fullName evidence="12">2-phospho-D-glycerate hydro-lyase</fullName>
    </alternativeName>
    <alternativeName>
        <fullName evidence="12">2-phosphoglycerate dehydratase</fullName>
    </alternativeName>
</protein>
<comment type="function">
    <text evidence="11 12">Catalyzes the reversible conversion of 2-phosphoglycerate (2-PG) into phosphoenolpyruvate (PEP). It is essential for the degradation of carbohydrates via glycolysis.</text>
</comment>
<comment type="catalytic activity">
    <reaction evidence="12">
        <text>(2R)-2-phosphoglycerate = phosphoenolpyruvate + H2O</text>
        <dbReference type="Rhea" id="RHEA:10164"/>
        <dbReference type="ChEBI" id="CHEBI:15377"/>
        <dbReference type="ChEBI" id="CHEBI:58289"/>
        <dbReference type="ChEBI" id="CHEBI:58702"/>
        <dbReference type="EC" id="4.2.1.11"/>
    </reaction>
</comment>
<feature type="binding site" evidence="12">
    <location>
        <position position="341"/>
    </location>
    <ligand>
        <name>(2R)-2-phosphoglycerate</name>
        <dbReference type="ChEBI" id="CHEBI:58289"/>
    </ligand>
</feature>
<feature type="domain" description="Enolase C-terminal TIM barrel" evidence="16">
    <location>
        <begin position="143"/>
        <end position="427"/>
    </location>
</feature>
<dbReference type="Gene3D" id="3.30.390.10">
    <property type="entry name" value="Enolase-like, N-terminal domain"/>
    <property type="match status" value="1"/>
</dbReference>
<evidence type="ECO:0000256" key="1">
    <source>
        <dbReference type="ARBA" id="ARBA00005031"/>
    </source>
</evidence>
<evidence type="ECO:0000259" key="17">
    <source>
        <dbReference type="SMART" id="SM01193"/>
    </source>
</evidence>
<evidence type="ECO:0000256" key="15">
    <source>
        <dbReference type="PIRSR" id="PIRSR001400-3"/>
    </source>
</evidence>
<feature type="active site" description="Proton acceptor" evidence="12 13">
    <location>
        <position position="341"/>
    </location>
</feature>
<dbReference type="SMART" id="SM01192">
    <property type="entry name" value="Enolase_C"/>
    <property type="match status" value="1"/>
</dbReference>
<feature type="binding site" evidence="12 15">
    <location>
        <position position="316"/>
    </location>
    <ligand>
        <name>Mg(2+)</name>
        <dbReference type="ChEBI" id="CHEBI:18420"/>
    </ligand>
</feature>
<keyword evidence="18" id="KW-0670">Pyruvate</keyword>
<comment type="subunit">
    <text evidence="12">Component of the RNA degradosome, a multiprotein complex involved in RNA processing and mRNA degradation.</text>
</comment>
<dbReference type="SUPFAM" id="SSF54826">
    <property type="entry name" value="Enolase N-terminal domain-like"/>
    <property type="match status" value="1"/>
</dbReference>
<feature type="binding site" evidence="12 15">
    <location>
        <position position="246"/>
    </location>
    <ligand>
        <name>Mg(2+)</name>
        <dbReference type="ChEBI" id="CHEBI:18420"/>
    </ligand>
</feature>
<name>A0A520S0N4_9GAMM</name>
<dbReference type="SUPFAM" id="SSF51604">
    <property type="entry name" value="Enolase C-terminal domain-like"/>
    <property type="match status" value="1"/>
</dbReference>
<dbReference type="PROSITE" id="PS00164">
    <property type="entry name" value="ENOLASE"/>
    <property type="match status" value="1"/>
</dbReference>
<dbReference type="UniPathway" id="UPA00109">
    <property type="reaction ID" value="UER00187"/>
</dbReference>
<dbReference type="GO" id="GO:0004634">
    <property type="term" value="F:phosphopyruvate hydratase activity"/>
    <property type="evidence" value="ECO:0007669"/>
    <property type="project" value="UniProtKB-UniRule"/>
</dbReference>
<evidence type="ECO:0000256" key="6">
    <source>
        <dbReference type="ARBA" id="ARBA00022525"/>
    </source>
</evidence>
<dbReference type="InterPro" id="IPR020811">
    <property type="entry name" value="Enolase_N"/>
</dbReference>
<dbReference type="Proteomes" id="UP000316199">
    <property type="component" value="Unassembled WGS sequence"/>
</dbReference>
<evidence type="ECO:0000256" key="5">
    <source>
        <dbReference type="ARBA" id="ARBA00022490"/>
    </source>
</evidence>
<sequence length="427" mass="45938">MTKIIDIRAREILDSRGNPTIEADVVVASGHSGSACVPSGASTGSREALELRDGDEKRYKGKGVLSAVLNVNTRIRDVILGRNVEDQREVDDLLLDLDGTENKSSLGANAMLAVSLATAKAGANAQNMELYEWLAELDGRAGRYSMPVPMMNILNGGEHADNNIDIQEFMILPVTSRTFSEALRCGAEIFHTLKQILLEQGFATGVGDEGGFAPNLPSNESALEVIMEAIVKAGYEPGKDVYLALDCAASEFFSEGVYSLAGEHKSFTSREFGDYLCSLAGRYPILSIEDGLDESDWQGWSTLTAKLGHTVQLVGDDLFVTNADILQKGIGMGAANSILIKLNQIGTLSETLDAINVARQAGYTSVISHRSGETEDTTIADLAVATAVGQIKTGSLCRSDRIAKYNRLLRIEEKCSASYRGLLEFGR</sequence>
<dbReference type="SFLD" id="SFLDF00002">
    <property type="entry name" value="enolase"/>
    <property type="match status" value="1"/>
</dbReference>
<evidence type="ECO:0000256" key="7">
    <source>
        <dbReference type="ARBA" id="ARBA00022723"/>
    </source>
</evidence>
<evidence type="ECO:0000256" key="12">
    <source>
        <dbReference type="HAMAP-Rule" id="MF_00318"/>
    </source>
</evidence>
<dbReference type="InterPro" id="IPR029017">
    <property type="entry name" value="Enolase-like_N"/>
</dbReference>
<evidence type="ECO:0000256" key="8">
    <source>
        <dbReference type="ARBA" id="ARBA00022842"/>
    </source>
</evidence>
<dbReference type="GO" id="GO:0000015">
    <property type="term" value="C:phosphopyruvate hydratase complex"/>
    <property type="evidence" value="ECO:0007669"/>
    <property type="project" value="InterPro"/>
</dbReference>
<dbReference type="Gene3D" id="3.20.20.120">
    <property type="entry name" value="Enolase-like C-terminal domain"/>
    <property type="match status" value="1"/>
</dbReference>
<dbReference type="FunFam" id="3.20.20.120:FF:000001">
    <property type="entry name" value="Enolase"/>
    <property type="match status" value="1"/>
</dbReference>
<proteinExistence type="inferred from homology"/>
<dbReference type="GO" id="GO:0009986">
    <property type="term" value="C:cell surface"/>
    <property type="evidence" value="ECO:0007669"/>
    <property type="project" value="UniProtKB-SubCell"/>
</dbReference>
<dbReference type="FunFam" id="3.30.390.10:FF:000001">
    <property type="entry name" value="Enolase"/>
    <property type="match status" value="1"/>
</dbReference>
<dbReference type="GO" id="GO:0006096">
    <property type="term" value="P:glycolytic process"/>
    <property type="evidence" value="ECO:0007669"/>
    <property type="project" value="UniProtKB-UniRule"/>
</dbReference>
<feature type="binding site" evidence="14">
    <location>
        <position position="392"/>
    </location>
    <ligand>
        <name>substrate</name>
    </ligand>
</feature>
<feature type="binding site" evidence="14">
    <location>
        <position position="168"/>
    </location>
    <ligand>
        <name>substrate</name>
    </ligand>
</feature>
<evidence type="ECO:0000256" key="2">
    <source>
        <dbReference type="ARBA" id="ARBA00009604"/>
    </source>
</evidence>
<keyword evidence="7 12" id="KW-0479">Metal-binding</keyword>
<gene>
    <name evidence="12" type="primary">eno</name>
    <name evidence="18" type="ORF">EVA68_05440</name>
</gene>
<keyword evidence="9 12" id="KW-0324">Glycolysis</keyword>
<dbReference type="GO" id="GO:0005576">
    <property type="term" value="C:extracellular region"/>
    <property type="evidence" value="ECO:0007669"/>
    <property type="project" value="UniProtKB-SubCell"/>
</dbReference>
<dbReference type="InterPro" id="IPR000941">
    <property type="entry name" value="Enolase"/>
</dbReference>
<dbReference type="EC" id="4.2.1.11" evidence="3 12"/>
<feature type="binding site" evidence="14">
    <location>
        <position position="159"/>
    </location>
    <ligand>
        <name>substrate</name>
    </ligand>
</feature>
<dbReference type="CDD" id="cd03313">
    <property type="entry name" value="enolase"/>
    <property type="match status" value="1"/>
</dbReference>
<dbReference type="AlphaFoldDB" id="A0A520S0N4"/>
<reference evidence="18 19" key="1">
    <citation type="submission" date="2019-02" db="EMBL/GenBank/DDBJ databases">
        <title>Prokaryotic population dynamics and viral predation in marine succession experiment using metagenomics: the confinement effect.</title>
        <authorList>
            <person name="Haro-Moreno J.M."/>
            <person name="Rodriguez-Valera F."/>
            <person name="Lopez-Perez M."/>
        </authorList>
    </citation>
    <scope>NUCLEOTIDE SEQUENCE [LARGE SCALE GENOMIC DNA]</scope>
    <source>
        <strain evidence="18">MED-G157</strain>
    </source>
</reference>
<dbReference type="InterPro" id="IPR036849">
    <property type="entry name" value="Enolase-like_C_sf"/>
</dbReference>
<feature type="binding site" evidence="14">
    <location>
        <position position="316"/>
    </location>
    <ligand>
        <name>substrate</name>
    </ligand>
</feature>
<organism evidence="18 19">
    <name type="scientific">OM182 bacterium</name>
    <dbReference type="NCBI Taxonomy" id="2510334"/>
    <lineage>
        <taxon>Bacteria</taxon>
        <taxon>Pseudomonadati</taxon>
        <taxon>Pseudomonadota</taxon>
        <taxon>Gammaproteobacteria</taxon>
        <taxon>OMG group</taxon>
        <taxon>OM182 clade</taxon>
    </lineage>
</organism>
<dbReference type="PANTHER" id="PTHR11902:SF1">
    <property type="entry name" value="ENOLASE"/>
    <property type="match status" value="1"/>
</dbReference>
<accession>A0A520S0N4</accession>
<dbReference type="PRINTS" id="PR00148">
    <property type="entry name" value="ENOLASE"/>
</dbReference>
<dbReference type="NCBIfam" id="TIGR01060">
    <property type="entry name" value="eno"/>
    <property type="match status" value="1"/>
</dbReference>
<feature type="binding site" evidence="12">
    <location>
        <position position="370"/>
    </location>
    <ligand>
        <name>(2R)-2-phosphoglycerate</name>
        <dbReference type="ChEBI" id="CHEBI:58289"/>
    </ligand>
</feature>
<keyword evidence="10 12" id="KW-0456">Lyase</keyword>
<feature type="binding site" evidence="14">
    <location>
        <begin position="368"/>
        <end position="371"/>
    </location>
    <ligand>
        <name>substrate</name>
    </ligand>
</feature>
<dbReference type="SMART" id="SM01193">
    <property type="entry name" value="Enolase_N"/>
    <property type="match status" value="1"/>
</dbReference>
<evidence type="ECO:0000256" key="13">
    <source>
        <dbReference type="PIRSR" id="PIRSR001400-1"/>
    </source>
</evidence>
<dbReference type="PANTHER" id="PTHR11902">
    <property type="entry name" value="ENOLASE"/>
    <property type="match status" value="1"/>
</dbReference>
<comment type="cofactor">
    <cofactor evidence="12">
        <name>Mg(2+)</name>
        <dbReference type="ChEBI" id="CHEBI:18420"/>
    </cofactor>
    <text evidence="12">Binds a second Mg(2+) ion via substrate during catalysis.</text>
</comment>
<dbReference type="InterPro" id="IPR020810">
    <property type="entry name" value="Enolase_C"/>
</dbReference>
<feature type="binding site" evidence="12">
    <location>
        <position position="392"/>
    </location>
    <ligand>
        <name>(2R)-2-phosphoglycerate</name>
        <dbReference type="ChEBI" id="CHEBI:58289"/>
    </ligand>
</feature>
<evidence type="ECO:0000313" key="19">
    <source>
        <dbReference type="Proteomes" id="UP000316199"/>
    </source>
</evidence>
<comment type="subcellular location">
    <subcellularLocation>
        <location evidence="12">Cytoplasm</location>
    </subcellularLocation>
    <subcellularLocation>
        <location evidence="12">Secreted</location>
    </subcellularLocation>
    <subcellularLocation>
        <location evidence="12">Cell surface</location>
    </subcellularLocation>
    <text evidence="12">Fractions of enolase are present in both the cytoplasm and on the cell surface.</text>
</comment>
<evidence type="ECO:0000259" key="16">
    <source>
        <dbReference type="SMART" id="SM01192"/>
    </source>
</evidence>
<dbReference type="EMBL" id="SHAG01000019">
    <property type="protein sequence ID" value="RZO76024.1"/>
    <property type="molecule type" value="Genomic_DNA"/>
</dbReference>
<evidence type="ECO:0000313" key="18">
    <source>
        <dbReference type="EMBL" id="RZO76024.1"/>
    </source>
</evidence>
<evidence type="ECO:0000256" key="11">
    <source>
        <dbReference type="ARBA" id="ARBA00045763"/>
    </source>
</evidence>
<dbReference type="SFLD" id="SFLDS00001">
    <property type="entry name" value="Enolase"/>
    <property type="match status" value="1"/>
</dbReference>
<dbReference type="HAMAP" id="MF_00318">
    <property type="entry name" value="Enolase"/>
    <property type="match status" value="1"/>
</dbReference>
<dbReference type="SFLD" id="SFLDG00178">
    <property type="entry name" value="enolase"/>
    <property type="match status" value="1"/>
</dbReference>
<dbReference type="Pfam" id="PF03952">
    <property type="entry name" value="Enolase_N"/>
    <property type="match status" value="1"/>
</dbReference>
<comment type="similarity">
    <text evidence="2 12">Belongs to the enolase family.</text>
</comment>
<comment type="caution">
    <text evidence="18">The sequence shown here is derived from an EMBL/GenBank/DDBJ whole genome shotgun (WGS) entry which is preliminary data.</text>
</comment>
<evidence type="ECO:0000256" key="10">
    <source>
        <dbReference type="ARBA" id="ARBA00023239"/>
    </source>
</evidence>
<keyword evidence="5 12" id="KW-0963">Cytoplasm</keyword>
<keyword evidence="8 12" id="KW-0460">Magnesium</keyword>
<evidence type="ECO:0000256" key="3">
    <source>
        <dbReference type="ARBA" id="ARBA00012058"/>
    </source>
</evidence>